<dbReference type="PANTHER" id="PTHR43280">
    <property type="entry name" value="ARAC-FAMILY TRANSCRIPTIONAL REGULATOR"/>
    <property type="match status" value="1"/>
</dbReference>
<accession>A0ABX1Z5Q2</accession>
<dbReference type="RefSeq" id="WP_171691700.1">
    <property type="nucleotide sequence ID" value="NZ_WHOC01000133.1"/>
</dbReference>
<sequence>MNLLALFSKQKKSMLRKMITVSLFISIVPTVITGIGSYLYSSSVVETEVNKANYQFLKSASDNVDNKLQTIQINLLQLLNTPYFLSDYNKDLSADQIDFFSKVYKTLGAFQNTNKDLRELALYIPDIAYMSPTNGVIRPDGLFSREKLDNELKKDYRQRWLEETFPVTSYAEKSRGITLMSKFPLDNSFPIGLVLASVDSSLIRDIIGVSTVYKGQSMFVVNENGGLVATSSERVQPGNFYEHILQAGDVQSKYNFTWNDTTYLVTSITSNYSHWKYIDVIPVKELHAKSRGIAIMTMGIVFFFLLVGVIVSFLGSRKIYRPVERLLASMRGDSSSSTDVDADEMGFVHRNWLDLKHTASKLENELSYQLPIIRETFVLQLLQGQFVYYTDEQMDELLKRYRLPDQAEFAVIAIAFDMNANQKGRFRDSDKELMLFAMKNIIDDLIPQSGWQGVTVNVFNDSIVSWLWSVPGAPEWDKVEPDFFIFTEKMRETLANFVRLPVTAGLSGTGYELKELPEMYRQAMFALESRIIVGRNKVLQDEGSNVSEGIYPVELELHYENSLKLGNQEEAERMLNDFMDSVKRLAGSPEGVLLYYNQLLAATLRTAYALHVEPKQLFGQEDPYSYIRKLKSIEDINTWFITALIAPIIAAVQGNRHVEYERLVKTAVHYIHDNYNRDISLEECADHCGVSTFQLSKWFKKIQQTAFIDFLTDYRIQKAKQILSETDLPVSEVSSLVGYQRQNFMRVFKKLVGITPGQYRESLQKPPSGP</sequence>
<evidence type="ECO:0000313" key="6">
    <source>
        <dbReference type="EMBL" id="NOU88712.1"/>
    </source>
</evidence>
<dbReference type="InterPro" id="IPR041522">
    <property type="entry name" value="CdaR_GGDEF"/>
</dbReference>
<gene>
    <name evidence="6" type="ORF">GC102_23600</name>
</gene>
<feature type="domain" description="HTH araC/xylS-type" evidence="5">
    <location>
        <begin position="665"/>
        <end position="762"/>
    </location>
</feature>
<organism evidence="6 7">
    <name type="scientific">Paenibacillus germinis</name>
    <dbReference type="NCBI Taxonomy" id="2654979"/>
    <lineage>
        <taxon>Bacteria</taxon>
        <taxon>Bacillati</taxon>
        <taxon>Bacillota</taxon>
        <taxon>Bacilli</taxon>
        <taxon>Bacillales</taxon>
        <taxon>Paenibacillaceae</taxon>
        <taxon>Paenibacillus</taxon>
    </lineage>
</organism>
<evidence type="ECO:0000256" key="3">
    <source>
        <dbReference type="ARBA" id="ARBA00023163"/>
    </source>
</evidence>
<keyword evidence="2" id="KW-0238">DNA-binding</keyword>
<dbReference type="InterPro" id="IPR009057">
    <property type="entry name" value="Homeodomain-like_sf"/>
</dbReference>
<evidence type="ECO:0000256" key="1">
    <source>
        <dbReference type="ARBA" id="ARBA00023015"/>
    </source>
</evidence>
<dbReference type="Pfam" id="PF17853">
    <property type="entry name" value="GGDEF_2"/>
    <property type="match status" value="1"/>
</dbReference>
<dbReference type="PANTHER" id="PTHR43280:SF2">
    <property type="entry name" value="HTH-TYPE TRANSCRIPTIONAL REGULATOR EXSA"/>
    <property type="match status" value="1"/>
</dbReference>
<comment type="caution">
    <text evidence="6">The sequence shown here is derived from an EMBL/GenBank/DDBJ whole genome shotgun (WGS) entry which is preliminary data.</text>
</comment>
<keyword evidence="1" id="KW-0805">Transcription regulation</keyword>
<dbReference type="SMART" id="SM00342">
    <property type="entry name" value="HTH_ARAC"/>
    <property type="match status" value="1"/>
</dbReference>
<reference evidence="6 7" key="1">
    <citation type="submission" date="2019-10" db="EMBL/GenBank/DDBJ databases">
        <title>Description of Paenibacillus choica sp. nov.</title>
        <authorList>
            <person name="Carlier A."/>
            <person name="Qi S."/>
        </authorList>
    </citation>
    <scope>NUCLEOTIDE SEQUENCE [LARGE SCALE GENOMIC DNA]</scope>
    <source>
        <strain evidence="6 7">LMG 31460</strain>
    </source>
</reference>
<evidence type="ECO:0000259" key="5">
    <source>
        <dbReference type="PROSITE" id="PS01124"/>
    </source>
</evidence>
<dbReference type="SUPFAM" id="SSF46689">
    <property type="entry name" value="Homeodomain-like"/>
    <property type="match status" value="2"/>
</dbReference>
<name>A0ABX1Z5Q2_9BACL</name>
<keyword evidence="4" id="KW-0812">Transmembrane</keyword>
<evidence type="ECO:0000256" key="2">
    <source>
        <dbReference type="ARBA" id="ARBA00023125"/>
    </source>
</evidence>
<protein>
    <submittedName>
        <fullName evidence="6">AraC family transcriptional regulator</fullName>
    </submittedName>
</protein>
<feature type="transmembrane region" description="Helical" evidence="4">
    <location>
        <begin position="293"/>
        <end position="315"/>
    </location>
</feature>
<keyword evidence="4" id="KW-1133">Transmembrane helix</keyword>
<dbReference type="InterPro" id="IPR018062">
    <property type="entry name" value="HTH_AraC-typ_CS"/>
</dbReference>
<evidence type="ECO:0000256" key="4">
    <source>
        <dbReference type="SAM" id="Phobius"/>
    </source>
</evidence>
<keyword evidence="7" id="KW-1185">Reference proteome</keyword>
<dbReference type="PROSITE" id="PS01124">
    <property type="entry name" value="HTH_ARAC_FAMILY_2"/>
    <property type="match status" value="1"/>
</dbReference>
<dbReference type="Gene3D" id="3.30.450.20">
    <property type="entry name" value="PAS domain"/>
    <property type="match status" value="1"/>
</dbReference>
<proteinExistence type="predicted"/>
<dbReference type="EMBL" id="WHOC01000133">
    <property type="protein sequence ID" value="NOU88712.1"/>
    <property type="molecule type" value="Genomic_DNA"/>
</dbReference>
<dbReference type="Proteomes" id="UP000658690">
    <property type="component" value="Unassembled WGS sequence"/>
</dbReference>
<dbReference type="Gene3D" id="1.10.10.60">
    <property type="entry name" value="Homeodomain-like"/>
    <property type="match status" value="2"/>
</dbReference>
<feature type="transmembrane region" description="Helical" evidence="4">
    <location>
        <begin position="21"/>
        <end position="40"/>
    </location>
</feature>
<keyword evidence="4" id="KW-0472">Membrane</keyword>
<dbReference type="InterPro" id="IPR018060">
    <property type="entry name" value="HTH_AraC"/>
</dbReference>
<dbReference type="PROSITE" id="PS00041">
    <property type="entry name" value="HTH_ARAC_FAMILY_1"/>
    <property type="match status" value="1"/>
</dbReference>
<keyword evidence="3" id="KW-0804">Transcription</keyword>
<dbReference type="Pfam" id="PF12833">
    <property type="entry name" value="HTH_18"/>
    <property type="match status" value="1"/>
</dbReference>
<evidence type="ECO:0000313" key="7">
    <source>
        <dbReference type="Proteomes" id="UP000658690"/>
    </source>
</evidence>